<evidence type="ECO:0000256" key="2">
    <source>
        <dbReference type="ARBA" id="ARBA00023127"/>
    </source>
</evidence>
<dbReference type="STRING" id="1245769.A0A0C7MY12"/>
<gene>
    <name evidence="8" type="ORF">LALA0_S05e08438g</name>
</gene>
<organism evidence="8 9">
    <name type="scientific">Lachancea lanzarotensis</name>
    <dbReference type="NCBI Taxonomy" id="1245769"/>
    <lineage>
        <taxon>Eukaryota</taxon>
        <taxon>Fungi</taxon>
        <taxon>Dikarya</taxon>
        <taxon>Ascomycota</taxon>
        <taxon>Saccharomycotina</taxon>
        <taxon>Saccharomycetes</taxon>
        <taxon>Saccharomycetales</taxon>
        <taxon>Saccharomycetaceae</taxon>
        <taxon>Lachancea</taxon>
    </lineage>
</organism>
<sequence>MSTLPHTDENAVSSNFAYSNDAPMGVKTSATQRTALGDVTARANMPSAVSKAAQNSKNRTGLYSRPLNTRDTPELIVIPDEEAQKQPDWEPEDVSGLMETENGAGVLDDNESSSSVSSDNEPLLLVTTNVAAYLVERARLQLHKDKPDPLDEDTYDLVMVVEYTNEIFSYLHELENKWRPHPRYMLFQPELKWSYRSTLIDWIVQVHARFQLLPETLFLTVNIIDRFLSRKTVTLNRFQLVGAAALFLAAKFEEINCPTIKEILYMLDNAYSKDELLKAERYMLNTLEFELGWPGPMSFLRRVSKADDYEYDIRTLAKYLLETTIMDSRLISAQPSWLAAGAYYLSRVILGFNDWTQHHIFYSNYTTEQLLPLATVMLENCRHASQRHHAIFEKYGERRHRRSSYIVARWIAMAEERAT</sequence>
<keyword evidence="2 4" id="KW-0195">Cyclin</keyword>
<dbReference type="SMART" id="SM00385">
    <property type="entry name" value="CYCLIN"/>
    <property type="match status" value="2"/>
</dbReference>
<dbReference type="RefSeq" id="XP_022628789.1">
    <property type="nucleotide sequence ID" value="XM_022772468.1"/>
</dbReference>
<name>A0A0C7MY12_9SACH</name>
<dbReference type="InterPro" id="IPR048258">
    <property type="entry name" value="Cyclins_cyclin-box"/>
</dbReference>
<dbReference type="PROSITE" id="PS00292">
    <property type="entry name" value="CYCLINS"/>
    <property type="match status" value="1"/>
</dbReference>
<evidence type="ECO:0000259" key="6">
    <source>
        <dbReference type="SMART" id="SM00385"/>
    </source>
</evidence>
<protein>
    <submittedName>
        <fullName evidence="8">LALA0S05e08438g1_1</fullName>
    </submittedName>
</protein>
<dbReference type="GO" id="GO:0044772">
    <property type="term" value="P:mitotic cell cycle phase transition"/>
    <property type="evidence" value="ECO:0007669"/>
    <property type="project" value="InterPro"/>
</dbReference>
<keyword evidence="1" id="KW-0132">Cell division</keyword>
<dbReference type="HOGENOM" id="CLU_020695_10_6_1"/>
<dbReference type="Gene3D" id="1.10.472.10">
    <property type="entry name" value="Cyclin-like"/>
    <property type="match status" value="2"/>
</dbReference>
<feature type="domain" description="Cyclin C-terminal" evidence="7">
    <location>
        <begin position="294"/>
        <end position="409"/>
    </location>
</feature>
<evidence type="ECO:0000313" key="9">
    <source>
        <dbReference type="Proteomes" id="UP000054304"/>
    </source>
</evidence>
<dbReference type="Pfam" id="PF00134">
    <property type="entry name" value="Cyclin_N"/>
    <property type="match status" value="1"/>
</dbReference>
<dbReference type="CDD" id="cd20512">
    <property type="entry name" value="CYCLIN_CLBs_yeast_rpt2"/>
    <property type="match status" value="1"/>
</dbReference>
<dbReference type="Proteomes" id="UP000054304">
    <property type="component" value="Unassembled WGS sequence"/>
</dbReference>
<feature type="compositionally biased region" description="Polar residues" evidence="5">
    <location>
        <begin position="52"/>
        <end position="67"/>
    </location>
</feature>
<evidence type="ECO:0000256" key="4">
    <source>
        <dbReference type="RuleBase" id="RU000383"/>
    </source>
</evidence>
<evidence type="ECO:0000313" key="8">
    <source>
        <dbReference type="EMBL" id="CEP62564.1"/>
    </source>
</evidence>
<evidence type="ECO:0000256" key="3">
    <source>
        <dbReference type="ARBA" id="ARBA00023306"/>
    </source>
</evidence>
<dbReference type="PANTHER" id="PTHR10177">
    <property type="entry name" value="CYCLINS"/>
    <property type="match status" value="1"/>
</dbReference>
<dbReference type="InterPro" id="IPR046965">
    <property type="entry name" value="Cyclin_A/B-like"/>
</dbReference>
<dbReference type="InterPro" id="IPR013763">
    <property type="entry name" value="Cyclin-like_dom"/>
</dbReference>
<keyword evidence="3" id="KW-0131">Cell cycle</keyword>
<dbReference type="GeneID" id="34686033"/>
<dbReference type="PIRSF" id="PIRSF001771">
    <property type="entry name" value="Cyclin_A_B_D_E"/>
    <property type="match status" value="1"/>
</dbReference>
<feature type="domain" description="Cyclin-like" evidence="6">
    <location>
        <begin position="298"/>
        <end position="379"/>
    </location>
</feature>
<comment type="similarity">
    <text evidence="4">Belongs to the cyclin family.</text>
</comment>
<dbReference type="Pfam" id="PF02984">
    <property type="entry name" value="Cyclin_C"/>
    <property type="match status" value="1"/>
</dbReference>
<dbReference type="InterPro" id="IPR004367">
    <property type="entry name" value="Cyclin_C-dom"/>
</dbReference>
<dbReference type="GO" id="GO:0016538">
    <property type="term" value="F:cyclin-dependent protein serine/threonine kinase regulator activity"/>
    <property type="evidence" value="ECO:0007669"/>
    <property type="project" value="InterPro"/>
</dbReference>
<evidence type="ECO:0000256" key="5">
    <source>
        <dbReference type="SAM" id="MobiDB-lite"/>
    </source>
</evidence>
<dbReference type="EMBL" id="LN736364">
    <property type="protein sequence ID" value="CEP62564.1"/>
    <property type="molecule type" value="Genomic_DNA"/>
</dbReference>
<accession>A0A0C7MY12</accession>
<dbReference type="InterPro" id="IPR039361">
    <property type="entry name" value="Cyclin"/>
</dbReference>
<dbReference type="SMART" id="SM01332">
    <property type="entry name" value="Cyclin_C"/>
    <property type="match status" value="1"/>
</dbReference>
<dbReference type="InterPro" id="IPR036915">
    <property type="entry name" value="Cyclin-like_sf"/>
</dbReference>
<keyword evidence="9" id="KW-1185">Reference proteome</keyword>
<dbReference type="AlphaFoldDB" id="A0A0C7MY12"/>
<evidence type="ECO:0000256" key="1">
    <source>
        <dbReference type="ARBA" id="ARBA00022618"/>
    </source>
</evidence>
<reference evidence="8 9" key="1">
    <citation type="submission" date="2014-12" db="EMBL/GenBank/DDBJ databases">
        <authorList>
            <person name="Neuveglise Cecile"/>
        </authorList>
    </citation>
    <scope>NUCLEOTIDE SEQUENCE [LARGE SCALE GENOMIC DNA]</scope>
    <source>
        <strain evidence="8 9">CBS 12615</strain>
    </source>
</reference>
<dbReference type="SUPFAM" id="SSF47954">
    <property type="entry name" value="Cyclin-like"/>
    <property type="match status" value="2"/>
</dbReference>
<evidence type="ECO:0000259" key="7">
    <source>
        <dbReference type="SMART" id="SM01332"/>
    </source>
</evidence>
<dbReference type="GO" id="GO:0051301">
    <property type="term" value="P:cell division"/>
    <property type="evidence" value="ECO:0007669"/>
    <property type="project" value="UniProtKB-KW"/>
</dbReference>
<feature type="region of interest" description="Disordered" evidence="5">
    <location>
        <begin position="46"/>
        <end position="67"/>
    </location>
</feature>
<dbReference type="OrthoDB" id="5590282at2759"/>
<dbReference type="FunFam" id="1.10.472.10:FF:000001">
    <property type="entry name" value="G2/mitotic-specific cyclin"/>
    <property type="match status" value="1"/>
</dbReference>
<feature type="domain" description="Cyclin-like" evidence="6">
    <location>
        <begin position="201"/>
        <end position="285"/>
    </location>
</feature>
<proteinExistence type="inferred from homology"/>
<dbReference type="InterPro" id="IPR006671">
    <property type="entry name" value="Cyclin_N"/>
</dbReference>